<comment type="similarity">
    <text evidence="1">Belongs to the sigma-70 factor family. ECF subfamily.</text>
</comment>
<gene>
    <name evidence="7" type="ORF">SAMN05660236_0372</name>
</gene>
<dbReference type="CDD" id="cd06171">
    <property type="entry name" value="Sigma70_r4"/>
    <property type="match status" value="1"/>
</dbReference>
<evidence type="ECO:0000313" key="8">
    <source>
        <dbReference type="Proteomes" id="UP000190961"/>
    </source>
</evidence>
<feature type="domain" description="RNA polymerase sigma-70 region 2" evidence="5">
    <location>
        <begin position="47"/>
        <end position="113"/>
    </location>
</feature>
<dbReference type="EMBL" id="FUZU01000001">
    <property type="protein sequence ID" value="SKC42340.1"/>
    <property type="molecule type" value="Genomic_DNA"/>
</dbReference>
<dbReference type="Pfam" id="PF08281">
    <property type="entry name" value="Sigma70_r4_2"/>
    <property type="match status" value="1"/>
</dbReference>
<name>A0A1T5IT62_9BACT</name>
<dbReference type="GO" id="GO:0006352">
    <property type="term" value="P:DNA-templated transcription initiation"/>
    <property type="evidence" value="ECO:0007669"/>
    <property type="project" value="InterPro"/>
</dbReference>
<dbReference type="SUPFAM" id="SSF88659">
    <property type="entry name" value="Sigma3 and sigma4 domains of RNA polymerase sigma factors"/>
    <property type="match status" value="1"/>
</dbReference>
<dbReference type="NCBIfam" id="TIGR02937">
    <property type="entry name" value="sigma70-ECF"/>
    <property type="match status" value="1"/>
</dbReference>
<dbReference type="PANTHER" id="PTHR43133">
    <property type="entry name" value="RNA POLYMERASE ECF-TYPE SIGMA FACTO"/>
    <property type="match status" value="1"/>
</dbReference>
<dbReference type="RefSeq" id="WP_079685006.1">
    <property type="nucleotide sequence ID" value="NZ_FUZU01000001.1"/>
</dbReference>
<dbReference type="InterPro" id="IPR036388">
    <property type="entry name" value="WH-like_DNA-bd_sf"/>
</dbReference>
<evidence type="ECO:0000256" key="3">
    <source>
        <dbReference type="ARBA" id="ARBA00023082"/>
    </source>
</evidence>
<dbReference type="SUPFAM" id="SSF88946">
    <property type="entry name" value="Sigma2 domain of RNA polymerase sigma factors"/>
    <property type="match status" value="1"/>
</dbReference>
<evidence type="ECO:0000259" key="5">
    <source>
        <dbReference type="Pfam" id="PF04542"/>
    </source>
</evidence>
<dbReference type="InterPro" id="IPR013324">
    <property type="entry name" value="RNA_pol_sigma_r3/r4-like"/>
</dbReference>
<evidence type="ECO:0000256" key="4">
    <source>
        <dbReference type="ARBA" id="ARBA00023163"/>
    </source>
</evidence>
<evidence type="ECO:0000256" key="2">
    <source>
        <dbReference type="ARBA" id="ARBA00023015"/>
    </source>
</evidence>
<dbReference type="Gene3D" id="1.10.1740.10">
    <property type="match status" value="1"/>
</dbReference>
<dbReference type="OrthoDB" id="9150024at2"/>
<dbReference type="GO" id="GO:0016987">
    <property type="term" value="F:sigma factor activity"/>
    <property type="evidence" value="ECO:0007669"/>
    <property type="project" value="UniProtKB-KW"/>
</dbReference>
<dbReference type="InterPro" id="IPR007627">
    <property type="entry name" value="RNA_pol_sigma70_r2"/>
</dbReference>
<sequence length="222" mass="25793">MAEQSLHVQKTFRETDSNPVVQPETAPLESQVWIDFLQGDDKALASLYHQYANKLFNYGRQFTPDKELIADTIQDVFLTLIRTRSKLSVATSVKFYLYAAFRRSLVRQLKHNSKFIIPEDMEDESFQISINADYLSVNPNLNNDQKKIVLHFCNKLPARQREALVLHYFEDLNYAEIAKTMKLSTSKSARTMVYRALDSLSQLLSTWKKELTIFISFLSFFS</sequence>
<proteinExistence type="inferred from homology"/>
<dbReference type="AlphaFoldDB" id="A0A1T5IT62"/>
<organism evidence="7 8">
    <name type="scientific">Ohtaekwangia koreensis</name>
    <dbReference type="NCBI Taxonomy" id="688867"/>
    <lineage>
        <taxon>Bacteria</taxon>
        <taxon>Pseudomonadati</taxon>
        <taxon>Bacteroidota</taxon>
        <taxon>Cytophagia</taxon>
        <taxon>Cytophagales</taxon>
        <taxon>Fulvivirgaceae</taxon>
        <taxon>Ohtaekwangia</taxon>
    </lineage>
</organism>
<dbReference type="InterPro" id="IPR039425">
    <property type="entry name" value="RNA_pol_sigma-70-like"/>
</dbReference>
<evidence type="ECO:0000259" key="6">
    <source>
        <dbReference type="Pfam" id="PF08281"/>
    </source>
</evidence>
<dbReference type="STRING" id="688867.SAMN05660236_0372"/>
<keyword evidence="3" id="KW-0731">Sigma factor</keyword>
<accession>A0A1T5IT62</accession>
<reference evidence="7 8" key="1">
    <citation type="submission" date="2017-02" db="EMBL/GenBank/DDBJ databases">
        <authorList>
            <person name="Peterson S.W."/>
        </authorList>
    </citation>
    <scope>NUCLEOTIDE SEQUENCE [LARGE SCALE GENOMIC DNA]</scope>
    <source>
        <strain evidence="7 8">DSM 25262</strain>
    </source>
</reference>
<dbReference type="Proteomes" id="UP000190961">
    <property type="component" value="Unassembled WGS sequence"/>
</dbReference>
<dbReference type="Pfam" id="PF04542">
    <property type="entry name" value="Sigma70_r2"/>
    <property type="match status" value="1"/>
</dbReference>
<evidence type="ECO:0000256" key="1">
    <source>
        <dbReference type="ARBA" id="ARBA00010641"/>
    </source>
</evidence>
<keyword evidence="4" id="KW-0804">Transcription</keyword>
<dbReference type="InterPro" id="IPR014284">
    <property type="entry name" value="RNA_pol_sigma-70_dom"/>
</dbReference>
<keyword evidence="2" id="KW-0805">Transcription regulation</keyword>
<dbReference type="InterPro" id="IPR013249">
    <property type="entry name" value="RNA_pol_sigma70_r4_t2"/>
</dbReference>
<keyword evidence="8" id="KW-1185">Reference proteome</keyword>
<dbReference type="InterPro" id="IPR013325">
    <property type="entry name" value="RNA_pol_sigma_r2"/>
</dbReference>
<dbReference type="PANTHER" id="PTHR43133:SF46">
    <property type="entry name" value="RNA POLYMERASE SIGMA-70 FACTOR ECF SUBFAMILY"/>
    <property type="match status" value="1"/>
</dbReference>
<protein>
    <submittedName>
        <fullName evidence="7">RNA polymerase sigma-70 factor, ECF subfamily</fullName>
    </submittedName>
</protein>
<feature type="domain" description="RNA polymerase sigma factor 70 region 4 type 2" evidence="6">
    <location>
        <begin position="154"/>
        <end position="198"/>
    </location>
</feature>
<dbReference type="GO" id="GO:0003677">
    <property type="term" value="F:DNA binding"/>
    <property type="evidence" value="ECO:0007669"/>
    <property type="project" value="InterPro"/>
</dbReference>
<evidence type="ECO:0000313" key="7">
    <source>
        <dbReference type="EMBL" id="SKC42340.1"/>
    </source>
</evidence>
<dbReference type="Gene3D" id="1.10.10.10">
    <property type="entry name" value="Winged helix-like DNA-binding domain superfamily/Winged helix DNA-binding domain"/>
    <property type="match status" value="1"/>
</dbReference>